<evidence type="ECO:0000313" key="4">
    <source>
        <dbReference type="Proteomes" id="UP000214603"/>
    </source>
</evidence>
<evidence type="ECO:0000256" key="1">
    <source>
        <dbReference type="ARBA" id="ARBA00006987"/>
    </source>
</evidence>
<dbReference type="Proteomes" id="UP000214603">
    <property type="component" value="Unassembled WGS sequence"/>
</dbReference>
<reference evidence="4" key="1">
    <citation type="submission" date="2017-06" db="EMBL/GenBank/DDBJ databases">
        <title>Herbaspirillum phytohormonus sp. nov., isolated from the root nodule of Robinia pseudoacacia in lead-zinc mine.</title>
        <authorList>
            <person name="Fan M."/>
            <person name="Lin Y."/>
        </authorList>
    </citation>
    <scope>NUCLEOTIDE SEQUENCE [LARGE SCALE GENOMIC DNA]</scope>
    <source>
        <strain evidence="4">SC-089</strain>
    </source>
</reference>
<dbReference type="InterPro" id="IPR042100">
    <property type="entry name" value="Bug_dom1"/>
</dbReference>
<dbReference type="PANTHER" id="PTHR42928:SF5">
    <property type="entry name" value="BLR1237 PROTEIN"/>
    <property type="match status" value="1"/>
</dbReference>
<feature type="chain" id="PRO_5012330138" evidence="2">
    <location>
        <begin position="27"/>
        <end position="327"/>
    </location>
</feature>
<organism evidence="3 4">
    <name type="scientific">Candidimonas nitroreducens</name>
    <dbReference type="NCBI Taxonomy" id="683354"/>
    <lineage>
        <taxon>Bacteria</taxon>
        <taxon>Pseudomonadati</taxon>
        <taxon>Pseudomonadota</taxon>
        <taxon>Betaproteobacteria</taxon>
        <taxon>Burkholderiales</taxon>
        <taxon>Alcaligenaceae</taxon>
        <taxon>Candidimonas</taxon>
    </lineage>
</organism>
<proteinExistence type="inferred from homology"/>
<dbReference type="AlphaFoldDB" id="A0A225M8H6"/>
<dbReference type="Gene3D" id="3.40.190.10">
    <property type="entry name" value="Periplasmic binding protein-like II"/>
    <property type="match status" value="1"/>
</dbReference>
<name>A0A225M8H6_9BURK</name>
<dbReference type="PANTHER" id="PTHR42928">
    <property type="entry name" value="TRICARBOXYLATE-BINDING PROTEIN"/>
    <property type="match status" value="1"/>
</dbReference>
<protein>
    <submittedName>
        <fullName evidence="3">ABC transporter substrate-binding protein</fullName>
    </submittedName>
</protein>
<dbReference type="Gene3D" id="3.40.190.150">
    <property type="entry name" value="Bordetella uptake gene, domain 1"/>
    <property type="match status" value="1"/>
</dbReference>
<gene>
    <name evidence="3" type="ORF">CEY11_16945</name>
</gene>
<keyword evidence="2" id="KW-0732">Signal</keyword>
<dbReference type="SUPFAM" id="SSF53850">
    <property type="entry name" value="Periplasmic binding protein-like II"/>
    <property type="match status" value="1"/>
</dbReference>
<dbReference type="RefSeq" id="WP_088604583.1">
    <property type="nucleotide sequence ID" value="NZ_NJIH01000009.1"/>
</dbReference>
<comment type="caution">
    <text evidence="3">The sequence shown here is derived from an EMBL/GenBank/DDBJ whole genome shotgun (WGS) entry which is preliminary data.</text>
</comment>
<dbReference type="PIRSF" id="PIRSF017082">
    <property type="entry name" value="YflP"/>
    <property type="match status" value="1"/>
</dbReference>
<comment type="similarity">
    <text evidence="1">Belongs to the UPF0065 (bug) family.</text>
</comment>
<feature type="signal peptide" evidence="2">
    <location>
        <begin position="1"/>
        <end position="26"/>
    </location>
</feature>
<dbReference type="EMBL" id="NJIH01000009">
    <property type="protein sequence ID" value="OWT57578.1"/>
    <property type="molecule type" value="Genomic_DNA"/>
</dbReference>
<dbReference type="OrthoDB" id="8686127at2"/>
<evidence type="ECO:0000256" key="2">
    <source>
        <dbReference type="SAM" id="SignalP"/>
    </source>
</evidence>
<dbReference type="InterPro" id="IPR005064">
    <property type="entry name" value="BUG"/>
</dbReference>
<dbReference type="Pfam" id="PF03401">
    <property type="entry name" value="TctC"/>
    <property type="match status" value="1"/>
</dbReference>
<sequence>MQAIRTLCKTLAAALALGAAVGTAQAATAKLDGPLTVVVGYAPGGASDRAARIVAHELQHRLGVNIIVENKTGAGGRIAANYVKSTPKGKNVLLLGNPTLMMSAPLIYKNIGYDPQKDFKPVSMVTEYRFGVAVSASSPIKDLAGLIAWGKAHPEQFNVGVPATGSLPHFFALMLASKIGIKGQVIGYRGSTPLLTDLIGNSVPVAIDTYDVQAPQHLGGKIRILATSGPKRETLTPNVPTFTEAGVKLQAYGWGGFFAPASMPDATVQMLGKAIAASVATPAVSKQIEQSNLIPVVADAAKTAQLLQAFRAQWVPVVKNSGYVVEK</sequence>
<accession>A0A225M8H6</accession>
<keyword evidence="4" id="KW-1185">Reference proteome</keyword>
<evidence type="ECO:0000313" key="3">
    <source>
        <dbReference type="EMBL" id="OWT57578.1"/>
    </source>
</evidence>